<dbReference type="AlphaFoldDB" id="A0AAD2FEY3"/>
<dbReference type="InterPro" id="IPR051084">
    <property type="entry name" value="H+-coupled_symporters"/>
</dbReference>
<evidence type="ECO:0000256" key="5">
    <source>
        <dbReference type="ARBA" id="ARBA00022847"/>
    </source>
</evidence>
<comment type="subcellular location">
    <subcellularLocation>
        <location evidence="1">Cell membrane</location>
        <topology evidence="1">Multi-pass membrane protein</topology>
    </subcellularLocation>
</comment>
<evidence type="ECO:0000256" key="8">
    <source>
        <dbReference type="SAM" id="MobiDB-lite"/>
    </source>
</evidence>
<evidence type="ECO:0000256" key="9">
    <source>
        <dbReference type="SAM" id="Phobius"/>
    </source>
</evidence>
<evidence type="ECO:0000256" key="3">
    <source>
        <dbReference type="ARBA" id="ARBA00022475"/>
    </source>
</evidence>
<reference evidence="11" key="1">
    <citation type="submission" date="2023-08" db="EMBL/GenBank/DDBJ databases">
        <authorList>
            <person name="Audoor S."/>
            <person name="Bilcke G."/>
        </authorList>
    </citation>
    <scope>NUCLEOTIDE SEQUENCE</scope>
</reference>
<dbReference type="PANTHER" id="PTHR43528">
    <property type="entry name" value="ALPHA-KETOGLUTARATE PERMEASE"/>
    <property type="match status" value="1"/>
</dbReference>
<feature type="transmembrane region" description="Helical" evidence="9">
    <location>
        <begin position="434"/>
        <end position="456"/>
    </location>
</feature>
<dbReference type="GO" id="GO:0005886">
    <property type="term" value="C:plasma membrane"/>
    <property type="evidence" value="ECO:0007669"/>
    <property type="project" value="UniProtKB-SubCell"/>
</dbReference>
<dbReference type="InterPro" id="IPR005828">
    <property type="entry name" value="MFS_sugar_transport-like"/>
</dbReference>
<feature type="transmembrane region" description="Helical" evidence="9">
    <location>
        <begin position="303"/>
        <end position="326"/>
    </location>
</feature>
<keyword evidence="12" id="KW-1185">Reference proteome</keyword>
<accession>A0AAD2FEY3</accession>
<keyword evidence="6 9" id="KW-1133">Transmembrane helix</keyword>
<dbReference type="SUPFAM" id="SSF103473">
    <property type="entry name" value="MFS general substrate transporter"/>
    <property type="match status" value="1"/>
</dbReference>
<gene>
    <name evidence="11" type="ORF">CYCCA115_LOCUS3513</name>
</gene>
<feature type="transmembrane region" description="Helical" evidence="9">
    <location>
        <begin position="114"/>
        <end position="132"/>
    </location>
</feature>
<evidence type="ECO:0000256" key="1">
    <source>
        <dbReference type="ARBA" id="ARBA00004651"/>
    </source>
</evidence>
<dbReference type="Gene3D" id="1.20.1250.20">
    <property type="entry name" value="MFS general substrate transporter like domains"/>
    <property type="match status" value="2"/>
</dbReference>
<evidence type="ECO:0000313" key="12">
    <source>
        <dbReference type="Proteomes" id="UP001295423"/>
    </source>
</evidence>
<feature type="domain" description="Major facilitator superfamily (MFS) profile" evidence="10">
    <location>
        <begin position="38"/>
        <end position="488"/>
    </location>
</feature>
<dbReference type="InterPro" id="IPR020846">
    <property type="entry name" value="MFS_dom"/>
</dbReference>
<feature type="transmembrane region" description="Helical" evidence="9">
    <location>
        <begin position="211"/>
        <end position="230"/>
    </location>
</feature>
<feature type="transmembrane region" description="Helical" evidence="9">
    <location>
        <begin position="50"/>
        <end position="69"/>
    </location>
</feature>
<evidence type="ECO:0000313" key="11">
    <source>
        <dbReference type="EMBL" id="CAJ1933906.1"/>
    </source>
</evidence>
<evidence type="ECO:0000256" key="6">
    <source>
        <dbReference type="ARBA" id="ARBA00022989"/>
    </source>
</evidence>
<feature type="transmembrane region" description="Helical" evidence="9">
    <location>
        <begin position="176"/>
        <end position="199"/>
    </location>
</feature>
<keyword evidence="5" id="KW-0769">Symport</keyword>
<protein>
    <recommendedName>
        <fullName evidence="10">Major facilitator superfamily (MFS) profile domain-containing protein</fullName>
    </recommendedName>
</protein>
<feature type="transmembrane region" description="Helical" evidence="9">
    <location>
        <begin position="400"/>
        <end position="422"/>
    </location>
</feature>
<feature type="compositionally biased region" description="Polar residues" evidence="8">
    <location>
        <begin position="251"/>
        <end position="261"/>
    </location>
</feature>
<feature type="transmembrane region" description="Helical" evidence="9">
    <location>
        <begin position="338"/>
        <end position="357"/>
    </location>
</feature>
<dbReference type="PROSITE" id="PS00216">
    <property type="entry name" value="SUGAR_TRANSPORT_1"/>
    <property type="match status" value="1"/>
</dbReference>
<dbReference type="InterPro" id="IPR005829">
    <property type="entry name" value="Sugar_transporter_CS"/>
</dbReference>
<dbReference type="GO" id="GO:0015293">
    <property type="term" value="F:symporter activity"/>
    <property type="evidence" value="ECO:0007669"/>
    <property type="project" value="UniProtKB-KW"/>
</dbReference>
<keyword evidence="2" id="KW-0813">Transport</keyword>
<keyword evidence="3" id="KW-1003">Cell membrane</keyword>
<dbReference type="InterPro" id="IPR036259">
    <property type="entry name" value="MFS_trans_sf"/>
</dbReference>
<comment type="caution">
    <text evidence="11">The sequence shown here is derived from an EMBL/GenBank/DDBJ whole genome shotgun (WGS) entry which is preliminary data.</text>
</comment>
<feature type="transmembrane region" description="Helical" evidence="9">
    <location>
        <begin position="138"/>
        <end position="164"/>
    </location>
</feature>
<keyword evidence="4 9" id="KW-0812">Transmembrane</keyword>
<feature type="transmembrane region" description="Helical" evidence="9">
    <location>
        <begin position="369"/>
        <end position="388"/>
    </location>
</feature>
<evidence type="ECO:0000256" key="4">
    <source>
        <dbReference type="ARBA" id="ARBA00022692"/>
    </source>
</evidence>
<feature type="region of interest" description="Disordered" evidence="8">
    <location>
        <begin position="244"/>
        <end position="268"/>
    </location>
</feature>
<organism evidence="11 12">
    <name type="scientific">Cylindrotheca closterium</name>
    <dbReference type="NCBI Taxonomy" id="2856"/>
    <lineage>
        <taxon>Eukaryota</taxon>
        <taxon>Sar</taxon>
        <taxon>Stramenopiles</taxon>
        <taxon>Ochrophyta</taxon>
        <taxon>Bacillariophyta</taxon>
        <taxon>Bacillariophyceae</taxon>
        <taxon>Bacillariophycidae</taxon>
        <taxon>Bacillariales</taxon>
        <taxon>Bacillariaceae</taxon>
        <taxon>Cylindrotheca</taxon>
    </lineage>
</organism>
<evidence type="ECO:0000256" key="2">
    <source>
        <dbReference type="ARBA" id="ARBA00022448"/>
    </source>
</evidence>
<proteinExistence type="predicted"/>
<evidence type="ECO:0000259" key="10">
    <source>
        <dbReference type="PROSITE" id="PS50850"/>
    </source>
</evidence>
<dbReference type="Proteomes" id="UP001295423">
    <property type="component" value="Unassembled WGS sequence"/>
</dbReference>
<dbReference type="PROSITE" id="PS50850">
    <property type="entry name" value="MFS"/>
    <property type="match status" value="1"/>
</dbReference>
<evidence type="ECO:0000256" key="7">
    <source>
        <dbReference type="ARBA" id="ARBA00023136"/>
    </source>
</evidence>
<dbReference type="PANTHER" id="PTHR43528:SF1">
    <property type="entry name" value="ALPHA-KETOGLUTARATE PERMEASE"/>
    <property type="match status" value="1"/>
</dbReference>
<name>A0AAD2FEY3_9STRA</name>
<sequence length="523" mass="56597">MNDDDGSLESVPSNKSVEENTIEFQNTKPRSSLHESLKTFAGVAGNVLEWYDFAIFGFFSDVLGVVFFPKDQSEDLSVMESFAVFGGAFLMRPLGGVIIGYIGDTRGRKHALEISLFLMAFATTLMGCLPTYDQIGNGAILFLLLVRMLQGLSVGGQLMSSLVFTVEGRPQSRWGLYGSCVMAAGNFGTFLGGVVAAGLRSNLTFEQLTRWGWRIPFLSGFLISLCGLYLKYFCAEDELLPGHARTEPNDGDNQVNTLSNPQDDDLGDPNDGIIIVPSSSNSSDTQSINPLREAFSTKNRRNLIASAFVPMLWSGGFYLSFVWMAIFMRDLMDPPVESAFQINSWSLLLIGLWFPLAGFLSDLWGRKKVMTVGGIVFAVFGPVMILIIGQRGSQSALITFASQTVLSISLSLWGAPMCAWLVESFDPQARLTSVSIGYNLSQAIAGGMSPFVATLLVDEAGLAAPGILLFVLAAFSMVGLWIIAPSSLQGGHHASVPMTESLNDDNDGGILQQPGKLELKEIC</sequence>
<keyword evidence="7 9" id="KW-0472">Membrane</keyword>
<feature type="transmembrane region" description="Helical" evidence="9">
    <location>
        <begin position="81"/>
        <end position="102"/>
    </location>
</feature>
<dbReference type="EMBL" id="CAKOGP040000313">
    <property type="protein sequence ID" value="CAJ1933906.1"/>
    <property type="molecule type" value="Genomic_DNA"/>
</dbReference>
<dbReference type="Pfam" id="PF00083">
    <property type="entry name" value="Sugar_tr"/>
    <property type="match status" value="1"/>
</dbReference>
<feature type="transmembrane region" description="Helical" evidence="9">
    <location>
        <begin position="462"/>
        <end position="483"/>
    </location>
</feature>